<name>A0A9W6XIJ9_9STRA</name>
<dbReference type="Proteomes" id="UP001165083">
    <property type="component" value="Unassembled WGS sequence"/>
</dbReference>
<reference evidence="1" key="1">
    <citation type="submission" date="2023-04" db="EMBL/GenBank/DDBJ databases">
        <title>Phytophthora lilii NBRC 32176.</title>
        <authorList>
            <person name="Ichikawa N."/>
            <person name="Sato H."/>
            <person name="Tonouchi N."/>
        </authorList>
    </citation>
    <scope>NUCLEOTIDE SEQUENCE</scope>
    <source>
        <strain evidence="1">NBRC 32176</strain>
    </source>
</reference>
<accession>A0A9W6XIJ9</accession>
<comment type="caution">
    <text evidence="1">The sequence shown here is derived from an EMBL/GenBank/DDBJ whole genome shotgun (WGS) entry which is preliminary data.</text>
</comment>
<gene>
    <name evidence="1" type="ORF">Plil01_001623000</name>
</gene>
<protein>
    <submittedName>
        <fullName evidence="1">Unnamed protein product</fullName>
    </submittedName>
</protein>
<evidence type="ECO:0000313" key="1">
    <source>
        <dbReference type="EMBL" id="GMF39124.1"/>
    </source>
</evidence>
<evidence type="ECO:0000313" key="2">
    <source>
        <dbReference type="Proteomes" id="UP001165083"/>
    </source>
</evidence>
<sequence>MIQLRLSNDVVAFAMETGMQDMLTVINSDHVVPHGIAYVTRKLRQECTALNLAYTSSKWTMFWSYFQRTWVRQFPVVLWNVHGMDFTVGSRTNNPLERFNRELNASIASPHPNLPAFVGVIDIL</sequence>
<dbReference type="AlphaFoldDB" id="A0A9W6XIJ9"/>
<proteinExistence type="predicted"/>
<dbReference type="EMBL" id="BSXW01001781">
    <property type="protein sequence ID" value="GMF39124.1"/>
    <property type="molecule type" value="Genomic_DNA"/>
</dbReference>
<keyword evidence="2" id="KW-1185">Reference proteome</keyword>
<dbReference type="OrthoDB" id="126914at2759"/>
<organism evidence="1 2">
    <name type="scientific">Phytophthora lilii</name>
    <dbReference type="NCBI Taxonomy" id="2077276"/>
    <lineage>
        <taxon>Eukaryota</taxon>
        <taxon>Sar</taxon>
        <taxon>Stramenopiles</taxon>
        <taxon>Oomycota</taxon>
        <taxon>Peronosporomycetes</taxon>
        <taxon>Peronosporales</taxon>
        <taxon>Peronosporaceae</taxon>
        <taxon>Phytophthora</taxon>
    </lineage>
</organism>